<name>A0A830HQY9_9CHLO</name>
<feature type="domain" description="Myb-like" evidence="4">
    <location>
        <begin position="63"/>
        <end position="114"/>
    </location>
</feature>
<feature type="domain" description="Myb-like" evidence="4">
    <location>
        <begin position="115"/>
        <end position="165"/>
    </location>
</feature>
<dbReference type="CDD" id="cd00167">
    <property type="entry name" value="SANT"/>
    <property type="match status" value="2"/>
</dbReference>
<feature type="region of interest" description="Disordered" evidence="3">
    <location>
        <begin position="337"/>
        <end position="364"/>
    </location>
</feature>
<feature type="domain" description="HTH myb-type" evidence="5">
    <location>
        <begin position="120"/>
        <end position="169"/>
    </location>
</feature>
<feature type="region of interest" description="Disordered" evidence="3">
    <location>
        <begin position="400"/>
        <end position="431"/>
    </location>
</feature>
<dbReference type="InterPro" id="IPR001005">
    <property type="entry name" value="SANT/Myb"/>
</dbReference>
<feature type="compositionally biased region" description="Pro residues" evidence="3">
    <location>
        <begin position="1"/>
        <end position="23"/>
    </location>
</feature>
<dbReference type="PROSITE" id="PS50090">
    <property type="entry name" value="MYB_LIKE"/>
    <property type="match status" value="2"/>
</dbReference>
<dbReference type="SUPFAM" id="SSF46689">
    <property type="entry name" value="Homeodomain-like"/>
    <property type="match status" value="1"/>
</dbReference>
<dbReference type="AlphaFoldDB" id="A0A830HQY9"/>
<feature type="region of interest" description="Disordered" evidence="3">
    <location>
        <begin position="1"/>
        <end position="72"/>
    </location>
</feature>
<evidence type="ECO:0000256" key="1">
    <source>
        <dbReference type="ARBA" id="ARBA00022737"/>
    </source>
</evidence>
<evidence type="ECO:0000256" key="2">
    <source>
        <dbReference type="ARBA" id="ARBA00023125"/>
    </source>
</evidence>
<keyword evidence="2" id="KW-0238">DNA-binding</keyword>
<evidence type="ECO:0000313" key="6">
    <source>
        <dbReference type="EMBL" id="GHP09554.1"/>
    </source>
</evidence>
<gene>
    <name evidence="6" type="ORF">PPROV_000828900</name>
</gene>
<dbReference type="Proteomes" id="UP000660262">
    <property type="component" value="Unassembled WGS sequence"/>
</dbReference>
<evidence type="ECO:0000313" key="7">
    <source>
        <dbReference type="Proteomes" id="UP000660262"/>
    </source>
</evidence>
<dbReference type="InterPro" id="IPR017930">
    <property type="entry name" value="Myb_dom"/>
</dbReference>
<dbReference type="Pfam" id="PF13921">
    <property type="entry name" value="Myb_DNA-bind_6"/>
    <property type="match status" value="1"/>
</dbReference>
<keyword evidence="1" id="KW-0677">Repeat</keyword>
<feature type="domain" description="HTH myb-type" evidence="5">
    <location>
        <begin position="63"/>
        <end position="118"/>
    </location>
</feature>
<dbReference type="GO" id="GO:0000978">
    <property type="term" value="F:RNA polymerase II cis-regulatory region sequence-specific DNA binding"/>
    <property type="evidence" value="ECO:0007669"/>
    <property type="project" value="TreeGrafter"/>
</dbReference>
<feature type="compositionally biased region" description="Low complexity" evidence="3">
    <location>
        <begin position="43"/>
        <end position="58"/>
    </location>
</feature>
<dbReference type="PANTHER" id="PTHR45614:SF76">
    <property type="entry name" value="TRANSCRIPTION FACTOR MYB124"/>
    <property type="match status" value="1"/>
</dbReference>
<dbReference type="EMBL" id="BNJQ01000025">
    <property type="protein sequence ID" value="GHP09554.1"/>
    <property type="molecule type" value="Genomic_DNA"/>
</dbReference>
<accession>A0A830HQY9</accession>
<feature type="region of interest" description="Disordered" evidence="3">
    <location>
        <begin position="458"/>
        <end position="497"/>
    </location>
</feature>
<dbReference type="OrthoDB" id="2143914at2759"/>
<organism evidence="6 7">
    <name type="scientific">Pycnococcus provasolii</name>
    <dbReference type="NCBI Taxonomy" id="41880"/>
    <lineage>
        <taxon>Eukaryota</taxon>
        <taxon>Viridiplantae</taxon>
        <taxon>Chlorophyta</taxon>
        <taxon>Pseudoscourfieldiophyceae</taxon>
        <taxon>Pseudoscourfieldiales</taxon>
        <taxon>Pycnococcaceae</taxon>
        <taxon>Pycnococcus</taxon>
    </lineage>
</organism>
<keyword evidence="7" id="KW-1185">Reference proteome</keyword>
<evidence type="ECO:0000259" key="4">
    <source>
        <dbReference type="PROSITE" id="PS50090"/>
    </source>
</evidence>
<proteinExistence type="predicted"/>
<reference evidence="6" key="1">
    <citation type="submission" date="2020-10" db="EMBL/GenBank/DDBJ databases">
        <title>Unveiling of a novel bifunctional photoreceptor, Dualchrome1, isolated from a cosmopolitan green alga.</title>
        <authorList>
            <person name="Suzuki S."/>
            <person name="Kawachi M."/>
        </authorList>
    </citation>
    <scope>NUCLEOTIDE SEQUENCE</scope>
    <source>
        <strain evidence="6">NIES 2893</strain>
    </source>
</reference>
<evidence type="ECO:0000256" key="3">
    <source>
        <dbReference type="SAM" id="MobiDB-lite"/>
    </source>
</evidence>
<sequence length="497" mass="50670">MPPPKPPPPPPGATGKAPPPPPAGRTGAGAGAGAAAKTKKGNAKQAASASAAASAAASKPPGAPTGRTTVWTEAEDQQLRSLVGEYGTKKWAAIAETMGTKASKQCRRRWQNYLNAEVTKGGWSAHEDALLIEGHKKFGNRWTEIAKMVRGRTDNAVKNRYMAICKKRMRPPKEKAGSAKQPPPAPITVTTIANGGGGSLGRTGSGSLSSPSGTGSGGSKRAKRKLTIDIPHVGGGGGQPTSVTQTLRVPSGILTPLETATLKQMLPEHFSVDFDGPPSKRQTVHGPQTTETDMREMKEVMGWLLSGTPTPGNAAGGAAGSMAAPSSYAHRAMTRAASPRGGMSPLGGGTARSTRGALGASPLGRNAGTAGAGAGALDSTRSASAKNAILQKLFRAKAPITSGDGTPVHGSPVHPAGARRSPRLAQPDSARMLNSPQFTPGEMQLLLNAFSARDIPPAAGQATIGNAGNSGDGPAPGTLLSPRKSPRYALPATVYRR</sequence>
<dbReference type="GO" id="GO:0000981">
    <property type="term" value="F:DNA-binding transcription factor activity, RNA polymerase II-specific"/>
    <property type="evidence" value="ECO:0007669"/>
    <property type="project" value="TreeGrafter"/>
</dbReference>
<dbReference type="FunFam" id="1.10.10.60:FF:000010">
    <property type="entry name" value="Transcriptional activator Myb isoform A"/>
    <property type="match status" value="1"/>
</dbReference>
<evidence type="ECO:0000259" key="5">
    <source>
        <dbReference type="PROSITE" id="PS51294"/>
    </source>
</evidence>
<dbReference type="InterPro" id="IPR009057">
    <property type="entry name" value="Homeodomain-like_sf"/>
</dbReference>
<feature type="region of interest" description="Disordered" evidence="3">
    <location>
        <begin position="170"/>
        <end position="223"/>
    </location>
</feature>
<comment type="caution">
    <text evidence="6">The sequence shown here is derived from an EMBL/GenBank/DDBJ whole genome shotgun (WGS) entry which is preliminary data.</text>
</comment>
<dbReference type="PANTHER" id="PTHR45614">
    <property type="entry name" value="MYB PROTEIN-RELATED"/>
    <property type="match status" value="1"/>
</dbReference>
<feature type="compositionally biased region" description="Gly residues" evidence="3">
    <location>
        <begin position="194"/>
        <end position="204"/>
    </location>
</feature>
<protein>
    <submittedName>
        <fullName evidence="6">Uncharacterized protein</fullName>
    </submittedName>
</protein>
<dbReference type="Gene3D" id="1.10.10.60">
    <property type="entry name" value="Homeodomain-like"/>
    <property type="match status" value="2"/>
</dbReference>
<dbReference type="PROSITE" id="PS51294">
    <property type="entry name" value="HTH_MYB"/>
    <property type="match status" value="2"/>
</dbReference>
<dbReference type="InterPro" id="IPR050560">
    <property type="entry name" value="MYB_TF"/>
</dbReference>
<dbReference type="SMART" id="SM00717">
    <property type="entry name" value="SANT"/>
    <property type="match status" value="2"/>
</dbReference>
<dbReference type="GO" id="GO:0005634">
    <property type="term" value="C:nucleus"/>
    <property type="evidence" value="ECO:0007669"/>
    <property type="project" value="TreeGrafter"/>
</dbReference>